<organism evidence="2 3">
    <name type="scientific">Riccia sorocarpa</name>
    <dbReference type="NCBI Taxonomy" id="122646"/>
    <lineage>
        <taxon>Eukaryota</taxon>
        <taxon>Viridiplantae</taxon>
        <taxon>Streptophyta</taxon>
        <taxon>Embryophyta</taxon>
        <taxon>Marchantiophyta</taxon>
        <taxon>Marchantiopsida</taxon>
        <taxon>Marchantiidae</taxon>
        <taxon>Marchantiales</taxon>
        <taxon>Ricciaceae</taxon>
        <taxon>Riccia</taxon>
    </lineage>
</organism>
<reference evidence="2 3" key="1">
    <citation type="submission" date="2024-09" db="EMBL/GenBank/DDBJ databases">
        <title>Chromosome-scale assembly of Riccia sorocarpa.</title>
        <authorList>
            <person name="Paukszto L."/>
        </authorList>
    </citation>
    <scope>NUCLEOTIDE SEQUENCE [LARGE SCALE GENOMIC DNA]</scope>
    <source>
        <strain evidence="2">LP-2024</strain>
        <tissue evidence="2">Aerial parts of the thallus</tissue>
    </source>
</reference>
<comment type="caution">
    <text evidence="2">The sequence shown here is derived from an EMBL/GenBank/DDBJ whole genome shotgun (WGS) entry which is preliminary data.</text>
</comment>
<evidence type="ECO:0000313" key="3">
    <source>
        <dbReference type="Proteomes" id="UP001633002"/>
    </source>
</evidence>
<dbReference type="AlphaFoldDB" id="A0ABD3HVX0"/>
<dbReference type="Proteomes" id="UP001633002">
    <property type="component" value="Unassembled WGS sequence"/>
</dbReference>
<accession>A0ABD3HVX0</accession>
<gene>
    <name evidence="2" type="ORF">R1sor_008071</name>
</gene>
<proteinExistence type="predicted"/>
<sequence>MAVRPEAGVYYSPGCEESNELKFFEEEPARFIPFSVEFIIPGRFYLGVEGSQVLESRFDFLISDSDLVLISVGQRVPFHECGPFYFFHSTVNNNYYIFKDRNGREFLHPKFRFLSPRALRSTVTGVYRFKKKTLLNARNAVPVSVTPPPVAAAPLPSTMMTNVPANNPTQPIKRRPGRPSGSGKKPTPVLTATMATPALTATMATPAAAITKRGPGRPPGSGKTQRPPQTIQTANPVEGCREPPAKRRKSTPVKLMELSVTISIAGCDISPTLFPVIQAFLQSQCEACVFAVERGGSLLNLHLQGVIAMVCSSAVDAKKRITSAIE</sequence>
<feature type="region of interest" description="Disordered" evidence="1">
    <location>
        <begin position="210"/>
        <end position="250"/>
    </location>
</feature>
<keyword evidence="3" id="KW-1185">Reference proteome</keyword>
<name>A0ABD3HVX0_9MARC</name>
<protein>
    <submittedName>
        <fullName evidence="2">Uncharacterized protein</fullName>
    </submittedName>
</protein>
<dbReference type="EMBL" id="JBJQOH010000003">
    <property type="protein sequence ID" value="KAL3694420.1"/>
    <property type="molecule type" value="Genomic_DNA"/>
</dbReference>
<feature type="compositionally biased region" description="Polar residues" evidence="1">
    <location>
        <begin position="159"/>
        <end position="170"/>
    </location>
</feature>
<evidence type="ECO:0000256" key="1">
    <source>
        <dbReference type="SAM" id="MobiDB-lite"/>
    </source>
</evidence>
<feature type="compositionally biased region" description="Polar residues" evidence="1">
    <location>
        <begin position="222"/>
        <end position="235"/>
    </location>
</feature>
<evidence type="ECO:0000313" key="2">
    <source>
        <dbReference type="EMBL" id="KAL3694420.1"/>
    </source>
</evidence>
<feature type="region of interest" description="Disordered" evidence="1">
    <location>
        <begin position="155"/>
        <end position="190"/>
    </location>
</feature>